<dbReference type="AlphaFoldDB" id="D8MT66"/>
<keyword evidence="2" id="KW-0223">Dioxygenase</keyword>
<dbReference type="PANTHER" id="PTHR12110">
    <property type="entry name" value="HYDROXYPYRUVATE ISOMERASE"/>
    <property type="match status" value="1"/>
</dbReference>
<proteinExistence type="predicted"/>
<dbReference type="EMBL" id="FP236843">
    <property type="protein sequence ID" value="CAX60023.1"/>
    <property type="molecule type" value="Genomic_DNA"/>
</dbReference>
<evidence type="ECO:0000313" key="3">
    <source>
        <dbReference type="Proteomes" id="UP000008793"/>
    </source>
</evidence>
<dbReference type="eggNOG" id="COG1082">
    <property type="taxonomic scope" value="Bacteria"/>
</dbReference>
<dbReference type="SUPFAM" id="SSF51658">
    <property type="entry name" value="Xylose isomerase-like"/>
    <property type="match status" value="1"/>
</dbReference>
<evidence type="ECO:0000313" key="2">
    <source>
        <dbReference type="EMBL" id="CAX60023.1"/>
    </source>
</evidence>
<dbReference type="PANTHER" id="PTHR12110:SF21">
    <property type="entry name" value="XYLOSE ISOMERASE-LIKE TIM BARREL DOMAIN-CONTAINING PROTEIN"/>
    <property type="match status" value="1"/>
</dbReference>
<dbReference type="Proteomes" id="UP000008793">
    <property type="component" value="Chromosome"/>
</dbReference>
<sequence length="275" mass="30298">MRFNNNPLFINTVLLGGSTEEKLKAASQAGFDQVELWRQDVEAASGDASDVAKLLDNHRLALTDYQVLLDFDGAPDGQRESKRQEALQMLDTAVELGATTLLTPASTHQGCIADREEEDIRWLARQAGKRGLRVAFEAMAWSTHINNTAAAWQLVQKVNEPNLGLVVDAFHIFVLNRTVDDLAGIPMDKIFLVQLSDLVTLPSHDHLVDVARHQRLLPAEGNFPLSSLADYLHQQGYSGPIGLEVFSDRYHQLPPAEVASKALQSLKKVLSGGDR</sequence>
<feature type="domain" description="Xylose isomerase-like TIM barrel" evidence="1">
    <location>
        <begin position="23"/>
        <end position="268"/>
    </location>
</feature>
<dbReference type="STRING" id="634500.EbC_24920"/>
<evidence type="ECO:0000259" key="1">
    <source>
        <dbReference type="Pfam" id="PF01261"/>
    </source>
</evidence>
<protein>
    <submittedName>
        <fullName evidence="2">Putative 4-hydroxyphenylpyruvate dioxygenase</fullName>
    </submittedName>
</protein>
<gene>
    <name evidence="2" type="ordered locus">EbC_24920</name>
</gene>
<name>D8MT66_ERWBE</name>
<dbReference type="HOGENOM" id="CLU_035063_1_0_6"/>
<dbReference type="InterPro" id="IPR013022">
    <property type="entry name" value="Xyl_isomerase-like_TIM-brl"/>
</dbReference>
<dbReference type="Pfam" id="PF01261">
    <property type="entry name" value="AP_endonuc_2"/>
    <property type="match status" value="1"/>
</dbReference>
<dbReference type="GeneID" id="90512484"/>
<accession>D8MT66</accession>
<dbReference type="InterPro" id="IPR036237">
    <property type="entry name" value="Xyl_isomerase-like_sf"/>
</dbReference>
<dbReference type="Gene3D" id="3.20.20.150">
    <property type="entry name" value="Divalent-metal-dependent TIM barrel enzymes"/>
    <property type="match status" value="1"/>
</dbReference>
<dbReference type="RefSeq" id="WP_013202509.1">
    <property type="nucleotide sequence ID" value="NC_014306.1"/>
</dbReference>
<dbReference type="InterPro" id="IPR050312">
    <property type="entry name" value="IolE/XylAMocC-like"/>
</dbReference>
<keyword evidence="2" id="KW-0560">Oxidoreductase</keyword>
<reference evidence="2 3" key="1">
    <citation type="journal article" date="2010" name="BMC Genomics">
        <title>Genome comparison of the epiphytic bacteria Erwinia billingiae and E. tasmaniensis with the pear pathogen E. pyrifoliae.</title>
        <authorList>
            <person name="Kube M."/>
            <person name="Migdoll A.M."/>
            <person name="Gehring I."/>
            <person name="Heitmann K."/>
            <person name="Mayer Y."/>
            <person name="Kuhl H."/>
            <person name="Knaust F."/>
            <person name="Geider K."/>
            <person name="Reinhardt R."/>
        </authorList>
    </citation>
    <scope>NUCLEOTIDE SEQUENCE [LARGE SCALE GENOMIC DNA]</scope>
    <source>
        <strain evidence="2 3">Eb661</strain>
    </source>
</reference>
<keyword evidence="3" id="KW-1185">Reference proteome</keyword>
<keyword evidence="2" id="KW-0670">Pyruvate</keyword>
<organism evidence="3">
    <name type="scientific">Erwinia billingiae (strain Eb661)</name>
    <dbReference type="NCBI Taxonomy" id="634500"/>
    <lineage>
        <taxon>Bacteria</taxon>
        <taxon>Pseudomonadati</taxon>
        <taxon>Pseudomonadota</taxon>
        <taxon>Gammaproteobacteria</taxon>
        <taxon>Enterobacterales</taxon>
        <taxon>Erwiniaceae</taxon>
        <taxon>Erwinia</taxon>
    </lineage>
</organism>
<dbReference type="KEGG" id="ebi:EbC_24920"/>
<dbReference type="GO" id="GO:0051213">
    <property type="term" value="F:dioxygenase activity"/>
    <property type="evidence" value="ECO:0007669"/>
    <property type="project" value="UniProtKB-KW"/>
</dbReference>